<gene>
    <name evidence="1" type="ORF">SEA_TRINA_236</name>
</gene>
<sequence>MAEYEFKLLPYDVLMQARIILRATPDFRYHGGDCAQEVGGKALGSCRYIEDGVGSCLFGKALLDLGVPADFISEQEENNIRVFWDDADITDFQKRIVTELSRIQRMQDRNYTYGEIYELQNAGILM</sequence>
<dbReference type="EMBL" id="MF668286">
    <property type="protein sequence ID" value="ASZ75015.1"/>
    <property type="molecule type" value="Genomic_DNA"/>
</dbReference>
<reference evidence="2" key="1">
    <citation type="submission" date="2017-08" db="EMBL/GenBank/DDBJ databases">
        <authorList>
            <person name="de Groot N.N."/>
        </authorList>
    </citation>
    <scope>NUCLEOTIDE SEQUENCE [LARGE SCALE GENOMIC DNA]</scope>
</reference>
<protein>
    <submittedName>
        <fullName evidence="1">Uncharacterized protein</fullName>
    </submittedName>
</protein>
<evidence type="ECO:0000313" key="1">
    <source>
        <dbReference type="EMBL" id="ASZ75015.1"/>
    </source>
</evidence>
<dbReference type="Proteomes" id="UP000231419">
    <property type="component" value="Segment"/>
</dbReference>
<evidence type="ECO:0000313" key="2">
    <source>
        <dbReference type="Proteomes" id="UP000231419"/>
    </source>
</evidence>
<organism evidence="1 2">
    <name type="scientific">Rhodococcus phage Trina</name>
    <dbReference type="NCBI Taxonomy" id="2027905"/>
    <lineage>
        <taxon>Viruses</taxon>
        <taxon>Duplodnaviria</taxon>
        <taxon>Heunggongvirae</taxon>
        <taxon>Uroviricota</taxon>
        <taxon>Caudoviricetes</taxon>
        <taxon>Trinavirus</taxon>
        <taxon>Trinavirus trina</taxon>
    </lineage>
</organism>
<name>A0A2D0ZMB4_9CAUD</name>
<proteinExistence type="predicted"/>
<keyword evidence="2" id="KW-1185">Reference proteome</keyword>
<accession>A0A2D0ZMB4</accession>